<reference evidence="6" key="1">
    <citation type="submission" date="2025-08" db="UniProtKB">
        <authorList>
            <consortium name="Ensembl"/>
        </authorList>
    </citation>
    <scope>IDENTIFICATION</scope>
</reference>
<dbReference type="SUPFAM" id="SSF57184">
    <property type="entry name" value="Growth factor receptor domain"/>
    <property type="match status" value="5"/>
</dbReference>
<evidence type="ECO:0000256" key="3">
    <source>
        <dbReference type="SAM" id="Phobius"/>
    </source>
</evidence>
<dbReference type="AlphaFoldDB" id="A0A8C4R0E8"/>
<feature type="signal peptide" evidence="4">
    <location>
        <begin position="1"/>
        <end position="24"/>
    </location>
</feature>
<evidence type="ECO:0000256" key="4">
    <source>
        <dbReference type="SAM" id="SignalP"/>
    </source>
</evidence>
<feature type="domain" description="EGF-like" evidence="5">
    <location>
        <begin position="390"/>
        <end position="437"/>
    </location>
</feature>
<evidence type="ECO:0000259" key="5">
    <source>
        <dbReference type="SMART" id="SM00181"/>
    </source>
</evidence>
<feature type="domain" description="EGF-like" evidence="5">
    <location>
        <begin position="584"/>
        <end position="616"/>
    </location>
</feature>
<sequence>MSSSAIWLLLHVSCLVSVVSWTLAAQKSARTEHCSAGHYALAGRCHPCHATCAECDGGESFNCTVCGPGRNGEERFLHQKHCRLLCPLGYYRDLRTYECRHCLPHCLICSDRDHCTSCWLSYKLDGGQCRFVHCHDGQAKDQKTGECVDCGIGCADCTADTPEQCVNCKDGYYFLNGHCRQVCPHGRYPDNGSRRCLSCPALCSDCSAYETCEHCHEGAFLLENSCTSACPNGSYGDSVERRCQKCHPSCATCFGILASHCLSCISGAILSANHCKRMTVCSHNEFLDGETLWLWCGLEERMQTFASQLYNLTSFSIIMLTIFPSDKRGTCSPCHPSCASCSGPGRSQCLSCPDGLFLTGARRCASRCPKGYALEPSHQVCKPCPRGCADCNPNGNCQRCLDNREPDSEETFYLHQGSCLVECPEGYFESSDNGTCMTCAHECQACDGDAHHCVGCTSGMVLQEGTCRHECQPRYFLDRLGSCHRCPLHCEHCTNASSCTECSFLNSLLEGRCYAICPFGHFEGTGANDGHCVPCHTSCASCSGPGVTNCEACPPHFPRLFQGQCLTECPQGMFYSTHSADCQDCHISCWTCTGTKATKCSVCRAGLRKNADGLCSAEPNPCPNGQFEETETGLCHPCHSVCASCDGDTAQNCLSCGNESVLYDRTCLDSCPTDHFLKVGKNDPWNAVCRPCHRTCKSCHGPTHRDCEDCQDWAFSLQESCLQSCPAGYFETGNPHRCEECDTSCRTCTGPGPSECTSCEEDSWLLEGEQRCDDACPKFGYFAADAQTCRRCHLSCRSCHGVSPRDCESCDKGAKLSNGICYPMCKETYYYTDKETCEQCDSACRRCDGPGSDNCLSCDYGQALNVSLHKCKNCCPLDATNSKPNDDCCHCHPGYDHCVPAPPPIDGDPFFDQLVECMVQPFTFPPLLLLALLILGVGAVTTMLLYMRSHHLLCWASRHTYQKLEGSESEAPRYEAQRECVWLRGSRAGDVGLETDASFSRRGRHFDDFGDDYDDDIVYTGRDGTIYRKYGLGGGCESDDSANEEDALFTRPNKPSLDGPSVL</sequence>
<feature type="region of interest" description="Disordered" evidence="2">
    <location>
        <begin position="1037"/>
        <end position="1063"/>
    </location>
</feature>
<feature type="domain" description="EGF-like" evidence="5">
    <location>
        <begin position="333"/>
        <end position="382"/>
    </location>
</feature>
<keyword evidence="7" id="KW-1185">Reference proteome</keyword>
<dbReference type="CDD" id="cd00064">
    <property type="entry name" value="FU"/>
    <property type="match status" value="6"/>
</dbReference>
<dbReference type="InterPro" id="IPR009030">
    <property type="entry name" value="Growth_fac_rcpt_cys_sf"/>
</dbReference>
<evidence type="ECO:0000313" key="7">
    <source>
        <dbReference type="Proteomes" id="UP000694388"/>
    </source>
</evidence>
<dbReference type="InterPro" id="IPR032778">
    <property type="entry name" value="GF_recep_IV"/>
</dbReference>
<keyword evidence="3" id="KW-0472">Membrane</keyword>
<evidence type="ECO:0000256" key="2">
    <source>
        <dbReference type="SAM" id="MobiDB-lite"/>
    </source>
</evidence>
<keyword evidence="3" id="KW-0812">Transmembrane</keyword>
<reference evidence="6" key="2">
    <citation type="submission" date="2025-09" db="UniProtKB">
        <authorList>
            <consortium name="Ensembl"/>
        </authorList>
    </citation>
    <scope>IDENTIFICATION</scope>
</reference>
<feature type="domain" description="EGF-like" evidence="5">
    <location>
        <begin position="245"/>
        <end position="276"/>
    </location>
</feature>
<dbReference type="SMART" id="SM00261">
    <property type="entry name" value="FU"/>
    <property type="match status" value="16"/>
</dbReference>
<feature type="domain" description="EGF-like" evidence="5">
    <location>
        <begin position="33"/>
        <end position="83"/>
    </location>
</feature>
<feature type="domain" description="EGF-like" evidence="5">
    <location>
        <begin position="205"/>
        <end position="244"/>
    </location>
</feature>
<dbReference type="Ensembl" id="ENSEBUT00000023848.1">
    <property type="protein sequence ID" value="ENSEBUP00000023272.1"/>
    <property type="gene ID" value="ENSEBUG00000014333.1"/>
</dbReference>
<feature type="chain" id="PRO_5034032663" description="EGF-like domain-containing protein" evidence="4">
    <location>
        <begin position="25"/>
        <end position="1063"/>
    </location>
</feature>
<dbReference type="GeneTree" id="ENSGT00940000176108"/>
<accession>A0A8C4R0E8</accession>
<dbReference type="PANTHER" id="PTHR15332:SF175">
    <property type="entry name" value="PROPROTEIN CONVERTASE SUBTILISIN_KEXIN TYPE 5-LIKE"/>
    <property type="match status" value="1"/>
</dbReference>
<dbReference type="InterPro" id="IPR006212">
    <property type="entry name" value="Furin_repeat"/>
</dbReference>
<proteinExistence type="predicted"/>
<evidence type="ECO:0000313" key="6">
    <source>
        <dbReference type="Ensembl" id="ENSEBUP00000023272.1"/>
    </source>
</evidence>
<dbReference type="InterPro" id="IPR000742">
    <property type="entry name" value="EGF"/>
</dbReference>
<dbReference type="Pfam" id="PF14843">
    <property type="entry name" value="GF_recep_IV"/>
    <property type="match status" value="1"/>
</dbReference>
<protein>
    <recommendedName>
        <fullName evidence="5">EGF-like domain-containing protein</fullName>
    </recommendedName>
</protein>
<feature type="domain" description="EGF-like" evidence="5">
    <location>
        <begin position="438"/>
        <end position="468"/>
    </location>
</feature>
<name>A0A8C4R0E8_EPTBU</name>
<keyword evidence="1" id="KW-0325">Glycoprotein</keyword>
<feature type="transmembrane region" description="Helical" evidence="3">
    <location>
        <begin position="927"/>
        <end position="947"/>
    </location>
</feature>
<dbReference type="Proteomes" id="UP000694388">
    <property type="component" value="Unplaced"/>
</dbReference>
<feature type="domain" description="EGF-like" evidence="5">
    <location>
        <begin position="146"/>
        <end position="180"/>
    </location>
</feature>
<dbReference type="Gene3D" id="2.10.220.10">
    <property type="entry name" value="Hormone Receptor, Insulin-like Growth Factor Receptor 1, Chain A, domain 2"/>
    <property type="match status" value="10"/>
</dbReference>
<evidence type="ECO:0000256" key="1">
    <source>
        <dbReference type="ARBA" id="ARBA00023180"/>
    </source>
</evidence>
<organism evidence="6 7">
    <name type="scientific">Eptatretus burgeri</name>
    <name type="common">Inshore hagfish</name>
    <dbReference type="NCBI Taxonomy" id="7764"/>
    <lineage>
        <taxon>Eukaryota</taxon>
        <taxon>Metazoa</taxon>
        <taxon>Chordata</taxon>
        <taxon>Craniata</taxon>
        <taxon>Vertebrata</taxon>
        <taxon>Cyclostomata</taxon>
        <taxon>Myxini</taxon>
        <taxon>Myxiniformes</taxon>
        <taxon>Myxinidae</taxon>
        <taxon>Eptatretinae</taxon>
        <taxon>Eptatretus</taxon>
    </lineage>
</organism>
<keyword evidence="4" id="KW-0732">Signal</keyword>
<dbReference type="SMART" id="SM00181">
    <property type="entry name" value="EGF"/>
    <property type="match status" value="9"/>
</dbReference>
<keyword evidence="3" id="KW-1133">Transmembrane helix</keyword>
<dbReference type="PANTHER" id="PTHR15332">
    <property type="entry name" value="PROPROTEIN CONVERTASE SUBTILISIN_KEXIN TYPE 5-LIKE"/>
    <property type="match status" value="1"/>
</dbReference>
<feature type="compositionally biased region" description="Acidic residues" evidence="2">
    <location>
        <begin position="1037"/>
        <end position="1047"/>
    </location>
</feature>
<feature type="domain" description="EGF-like" evidence="5">
    <location>
        <begin position="698"/>
        <end position="739"/>
    </location>
</feature>